<comment type="caution">
    <text evidence="1">The sequence shown here is derived from an EMBL/GenBank/DDBJ whole genome shotgun (WGS) entry which is preliminary data.</text>
</comment>
<name>X1BJ99_9ZZZZ</name>
<accession>X1BJ99</accession>
<proteinExistence type="predicted"/>
<dbReference type="AlphaFoldDB" id="X1BJ99"/>
<sequence length="136" mass="15907">MCKPALLWVREFIVCHDTPIEAYNISNIDATMRNFRLSQFVASSRGTFDILVNSFKKGRILNDIRTLRLGDDGTDDWESEVAKSRYMQGIKDLASLDMPNLETFEIKIRLETPRQLFWEFIKSKAKTLKMLNLKTW</sequence>
<reference evidence="1" key="1">
    <citation type="journal article" date="2014" name="Front. Microbiol.">
        <title>High frequency of phylogenetically diverse reductive dehalogenase-homologous genes in deep subseafloor sedimentary metagenomes.</title>
        <authorList>
            <person name="Kawai M."/>
            <person name="Futagami T."/>
            <person name="Toyoda A."/>
            <person name="Takaki Y."/>
            <person name="Nishi S."/>
            <person name="Hori S."/>
            <person name="Arai W."/>
            <person name="Tsubouchi T."/>
            <person name="Morono Y."/>
            <person name="Uchiyama I."/>
            <person name="Ito T."/>
            <person name="Fujiyama A."/>
            <person name="Inagaki F."/>
            <person name="Takami H."/>
        </authorList>
    </citation>
    <scope>NUCLEOTIDE SEQUENCE</scope>
    <source>
        <strain evidence="1">Expedition CK06-06</strain>
    </source>
</reference>
<gene>
    <name evidence="1" type="ORF">S01H4_22007</name>
</gene>
<protein>
    <submittedName>
        <fullName evidence="1">Uncharacterized protein</fullName>
    </submittedName>
</protein>
<dbReference type="EMBL" id="BART01010031">
    <property type="protein sequence ID" value="GAG84173.1"/>
    <property type="molecule type" value="Genomic_DNA"/>
</dbReference>
<feature type="non-terminal residue" evidence="1">
    <location>
        <position position="136"/>
    </location>
</feature>
<evidence type="ECO:0000313" key="1">
    <source>
        <dbReference type="EMBL" id="GAG84173.1"/>
    </source>
</evidence>
<organism evidence="1">
    <name type="scientific">marine sediment metagenome</name>
    <dbReference type="NCBI Taxonomy" id="412755"/>
    <lineage>
        <taxon>unclassified sequences</taxon>
        <taxon>metagenomes</taxon>
        <taxon>ecological metagenomes</taxon>
    </lineage>
</organism>